<dbReference type="AlphaFoldDB" id="A0A1A0H9C1"/>
<dbReference type="SUPFAM" id="SSF47095">
    <property type="entry name" value="HMG-box"/>
    <property type="match status" value="1"/>
</dbReference>
<feature type="non-terminal residue" evidence="1">
    <location>
        <position position="233"/>
    </location>
</feature>
<dbReference type="Proteomes" id="UP000092555">
    <property type="component" value="Unassembled WGS sequence"/>
</dbReference>
<dbReference type="CDD" id="cd00084">
    <property type="entry name" value="HMG-box_SF"/>
    <property type="match status" value="1"/>
</dbReference>
<comment type="caution">
    <text evidence="1">The sequence shown here is derived from an EMBL/GenBank/DDBJ whole genome shotgun (WGS) entry which is preliminary data.</text>
</comment>
<name>A0A1A0H9C1_9ASCO</name>
<evidence type="ECO:0000313" key="1">
    <source>
        <dbReference type="EMBL" id="OBA20473.1"/>
    </source>
</evidence>
<dbReference type="GeneID" id="30028196"/>
<keyword evidence="2" id="KW-1185">Reference proteome</keyword>
<sequence>SSSVIELKTRPDLYNGVFTKFGWVLVKKTHVVRGWTQLQLNQVLEEKLGEPLDQHDWDTVQQYADEWVRTANANQVPKLKRRTMADKSREEDMKLYLQQLRYDETEEISADDEKRRKRRLDGTKEIKQHKEINKNAVSFTNAWNYYMAVTYKTHENLSPKERRVKVGTDWRQMSMDQKEVYRQDYTRLLNLGKDVLHGEIVDQEVKLKATQKLWEAKERARLRKLGVLSPANK</sequence>
<gene>
    <name evidence="1" type="ORF">METBIDRAFT_22916</name>
</gene>
<proteinExistence type="predicted"/>
<dbReference type="Pfam" id="PF06382">
    <property type="entry name" value="Protamine_like"/>
    <property type="match status" value="1"/>
</dbReference>
<accession>A0A1A0H9C1</accession>
<protein>
    <submittedName>
        <fullName evidence="1">Uncharacterized protein</fullName>
    </submittedName>
</protein>
<evidence type="ECO:0000313" key="2">
    <source>
        <dbReference type="Proteomes" id="UP000092555"/>
    </source>
</evidence>
<dbReference type="OrthoDB" id="4008151at2759"/>
<dbReference type="EMBL" id="LXTC01000004">
    <property type="protein sequence ID" value="OBA20473.1"/>
    <property type="molecule type" value="Genomic_DNA"/>
</dbReference>
<feature type="non-terminal residue" evidence="1">
    <location>
        <position position="1"/>
    </location>
</feature>
<dbReference type="RefSeq" id="XP_018710995.1">
    <property type="nucleotide sequence ID" value="XM_018855220.1"/>
</dbReference>
<dbReference type="Gene3D" id="1.10.30.10">
    <property type="entry name" value="High mobility group box domain"/>
    <property type="match status" value="1"/>
</dbReference>
<dbReference type="InterPro" id="IPR024460">
    <property type="entry name" value="Protamine-like"/>
</dbReference>
<dbReference type="InterPro" id="IPR036910">
    <property type="entry name" value="HMG_box_dom_sf"/>
</dbReference>
<organism evidence="1 2">
    <name type="scientific">Metschnikowia bicuspidata var. bicuspidata NRRL YB-4993</name>
    <dbReference type="NCBI Taxonomy" id="869754"/>
    <lineage>
        <taxon>Eukaryota</taxon>
        <taxon>Fungi</taxon>
        <taxon>Dikarya</taxon>
        <taxon>Ascomycota</taxon>
        <taxon>Saccharomycotina</taxon>
        <taxon>Pichiomycetes</taxon>
        <taxon>Metschnikowiaceae</taxon>
        <taxon>Metschnikowia</taxon>
    </lineage>
</organism>
<reference evidence="1 2" key="1">
    <citation type="submission" date="2016-05" db="EMBL/GenBank/DDBJ databases">
        <title>Comparative genomics of biotechnologically important yeasts.</title>
        <authorList>
            <consortium name="DOE Joint Genome Institute"/>
            <person name="Riley R."/>
            <person name="Haridas S."/>
            <person name="Wolfe K.H."/>
            <person name="Lopes M.R."/>
            <person name="Hittinger C.T."/>
            <person name="Goker M."/>
            <person name="Salamov A."/>
            <person name="Wisecaver J."/>
            <person name="Long T.M."/>
            <person name="Aerts A.L."/>
            <person name="Barry K."/>
            <person name="Choi C."/>
            <person name="Clum A."/>
            <person name="Coughlan A.Y."/>
            <person name="Deshpande S."/>
            <person name="Douglass A.P."/>
            <person name="Hanson S.J."/>
            <person name="Klenk H.-P."/>
            <person name="LaButti K."/>
            <person name="Lapidus A."/>
            <person name="Lindquist E."/>
            <person name="Lipzen A."/>
            <person name="Meier-kolthoff J.P."/>
            <person name="Ohm R.A."/>
            <person name="Otillar R.P."/>
            <person name="Pangilinan J."/>
            <person name="Peng Y."/>
            <person name="Rokas A."/>
            <person name="Rosa C.A."/>
            <person name="Scheuner C."/>
            <person name="Sibirny A.A."/>
            <person name="Slot J.C."/>
            <person name="Stielow J.B."/>
            <person name="Sun H."/>
            <person name="Kurtzman C.P."/>
            <person name="Blackwell M."/>
            <person name="Grigoriev I.V."/>
            <person name="Jeffries T.W."/>
        </authorList>
    </citation>
    <scope>NUCLEOTIDE SEQUENCE [LARGE SCALE GENOMIC DNA]</scope>
    <source>
        <strain evidence="1 2">NRRL YB-4993</strain>
    </source>
</reference>